<evidence type="ECO:0000256" key="23">
    <source>
        <dbReference type="PIRSR" id="PIRSR000615-3"/>
    </source>
</evidence>
<dbReference type="InterPro" id="IPR003598">
    <property type="entry name" value="Ig_sub2"/>
</dbReference>
<feature type="binding site" evidence="22">
    <location>
        <begin position="814"/>
        <end position="821"/>
    </location>
    <ligand>
        <name>ATP</name>
        <dbReference type="ChEBI" id="CHEBI:30616"/>
    </ligand>
</feature>
<dbReference type="InterPro" id="IPR050122">
    <property type="entry name" value="RTK"/>
</dbReference>
<evidence type="ECO:0000256" key="24">
    <source>
        <dbReference type="PROSITE-ProRule" id="PRU10141"/>
    </source>
</evidence>
<evidence type="ECO:0000256" key="2">
    <source>
        <dbReference type="ARBA" id="ARBA00011902"/>
    </source>
</evidence>
<dbReference type="PRINTS" id="PR01832">
    <property type="entry name" value="VEGFRECEPTOR"/>
</dbReference>
<evidence type="ECO:0000256" key="11">
    <source>
        <dbReference type="ARBA" id="ARBA00022777"/>
    </source>
</evidence>
<dbReference type="GO" id="GO:0030335">
    <property type="term" value="P:positive regulation of cell migration"/>
    <property type="evidence" value="ECO:0007669"/>
    <property type="project" value="TreeGrafter"/>
</dbReference>
<evidence type="ECO:0000256" key="13">
    <source>
        <dbReference type="ARBA" id="ARBA00022989"/>
    </source>
</evidence>
<comment type="catalytic activity">
    <reaction evidence="20">
        <text>L-tyrosyl-[protein] + ATP = O-phospho-L-tyrosyl-[protein] + ADP + H(+)</text>
        <dbReference type="Rhea" id="RHEA:10596"/>
        <dbReference type="Rhea" id="RHEA-COMP:10136"/>
        <dbReference type="Rhea" id="RHEA-COMP:20101"/>
        <dbReference type="ChEBI" id="CHEBI:15378"/>
        <dbReference type="ChEBI" id="CHEBI:30616"/>
        <dbReference type="ChEBI" id="CHEBI:46858"/>
        <dbReference type="ChEBI" id="CHEBI:61978"/>
        <dbReference type="ChEBI" id="CHEBI:456216"/>
        <dbReference type="EC" id="2.7.10.1"/>
    </reaction>
</comment>
<dbReference type="SMART" id="SM00409">
    <property type="entry name" value="IG"/>
    <property type="match status" value="6"/>
</dbReference>
<evidence type="ECO:0000256" key="6">
    <source>
        <dbReference type="ARBA" id="ARBA00022679"/>
    </source>
</evidence>
<dbReference type="Pfam" id="PF22971">
    <property type="entry name" value="Ig_VEGFR-1-like_5th"/>
    <property type="match status" value="1"/>
</dbReference>
<dbReference type="PROSITE" id="PS50835">
    <property type="entry name" value="IG_LIKE"/>
    <property type="match status" value="5"/>
</dbReference>
<evidence type="ECO:0000256" key="17">
    <source>
        <dbReference type="ARBA" id="ARBA00023170"/>
    </source>
</evidence>
<evidence type="ECO:0000256" key="3">
    <source>
        <dbReference type="ARBA" id="ARBA00022475"/>
    </source>
</evidence>
<dbReference type="GO" id="GO:0046872">
    <property type="term" value="F:metal ion binding"/>
    <property type="evidence" value="ECO:0007669"/>
    <property type="project" value="UniProtKB-KW"/>
</dbReference>
<keyword evidence="13" id="KW-1133">Transmembrane helix</keyword>
<dbReference type="GO" id="GO:0043235">
    <property type="term" value="C:receptor complex"/>
    <property type="evidence" value="ECO:0007669"/>
    <property type="project" value="TreeGrafter"/>
</dbReference>
<dbReference type="Gene3D" id="3.30.200.20">
    <property type="entry name" value="Phosphorylase Kinase, domain 1"/>
    <property type="match status" value="1"/>
</dbReference>
<feature type="domain" description="Protein kinase" evidence="28">
    <location>
        <begin position="807"/>
        <end position="1129"/>
    </location>
</feature>
<dbReference type="PROSITE" id="PS00109">
    <property type="entry name" value="PROTEIN_KINASE_TYR"/>
    <property type="match status" value="1"/>
</dbReference>
<dbReference type="InterPro" id="IPR020635">
    <property type="entry name" value="Tyr_kinase_cat_dom"/>
</dbReference>
<dbReference type="PROSITE" id="PS00240">
    <property type="entry name" value="RECEPTOR_TYR_KIN_III"/>
    <property type="match status" value="1"/>
</dbReference>
<feature type="chain" id="PRO_5007431801" description="receptor protein-tyrosine kinase" evidence="27">
    <location>
        <begin position="22"/>
        <end position="1311"/>
    </location>
</feature>
<keyword evidence="4" id="KW-0597">Phosphoprotein</keyword>
<keyword evidence="17 25" id="KW-0675">Receptor</keyword>
<keyword evidence="6" id="KW-0808">Transferase</keyword>
<dbReference type="Pfam" id="PF07679">
    <property type="entry name" value="I-set"/>
    <property type="match status" value="1"/>
</dbReference>
<evidence type="ECO:0000256" key="19">
    <source>
        <dbReference type="ARBA" id="ARBA00023319"/>
    </source>
</evidence>
<dbReference type="InterPro" id="IPR007110">
    <property type="entry name" value="Ig-like_dom"/>
</dbReference>
<evidence type="ECO:0000256" key="8">
    <source>
        <dbReference type="ARBA" id="ARBA00022729"/>
    </source>
</evidence>
<dbReference type="GO" id="GO:0045766">
    <property type="term" value="P:positive regulation of angiogenesis"/>
    <property type="evidence" value="ECO:0007669"/>
    <property type="project" value="TreeGrafter"/>
</dbReference>
<dbReference type="GO" id="GO:0016477">
    <property type="term" value="P:cell migration"/>
    <property type="evidence" value="ECO:0007669"/>
    <property type="project" value="TreeGrafter"/>
</dbReference>
<keyword evidence="23" id="KW-0479">Metal-binding</keyword>
<dbReference type="InterPro" id="IPR001824">
    <property type="entry name" value="Tyr_kinase_rcpt_3_CS"/>
</dbReference>
<dbReference type="InterPro" id="IPR041348">
    <property type="entry name" value="VEGFR-2_TMD"/>
</dbReference>
<dbReference type="GO" id="GO:0019838">
    <property type="term" value="F:growth factor binding"/>
    <property type="evidence" value="ECO:0007669"/>
    <property type="project" value="TreeGrafter"/>
</dbReference>
<dbReference type="InterPro" id="IPR055238">
    <property type="entry name" value="VEGFR1-3_N_Ig-like"/>
</dbReference>
<evidence type="ECO:0000256" key="27">
    <source>
        <dbReference type="SAM" id="SignalP"/>
    </source>
</evidence>
<evidence type="ECO:0000256" key="9">
    <source>
        <dbReference type="ARBA" id="ARBA00022737"/>
    </source>
</evidence>
<feature type="binding site" evidence="23">
    <location>
        <position position="1013"/>
    </location>
    <ligand>
        <name>Mg(2+)</name>
        <dbReference type="ChEBI" id="CHEBI:18420"/>
    </ligand>
</feature>
<dbReference type="Gene3D" id="1.10.510.10">
    <property type="entry name" value="Transferase(Phosphotransferase) domain 1"/>
    <property type="match status" value="1"/>
</dbReference>
<organism evidence="30">
    <name type="scientific">Poeciliopsis prolifica</name>
    <name type="common">blackstripe livebearer</name>
    <dbReference type="NCBI Taxonomy" id="188132"/>
    <lineage>
        <taxon>Eukaryota</taxon>
        <taxon>Metazoa</taxon>
        <taxon>Chordata</taxon>
        <taxon>Craniata</taxon>
        <taxon>Vertebrata</taxon>
        <taxon>Euteleostomi</taxon>
        <taxon>Actinopterygii</taxon>
        <taxon>Neopterygii</taxon>
        <taxon>Teleostei</taxon>
        <taxon>Neoteleostei</taxon>
        <taxon>Acanthomorphata</taxon>
        <taxon>Ovalentaria</taxon>
        <taxon>Atherinomorphae</taxon>
        <taxon>Cyprinodontiformes</taxon>
        <taxon>Poeciliidae</taxon>
        <taxon>Poeciliinae</taxon>
        <taxon>Poeciliopsis</taxon>
    </lineage>
</organism>
<dbReference type="EMBL" id="GBYX01472615">
    <property type="protein sequence ID" value="JAO09039.1"/>
    <property type="molecule type" value="Transcribed_RNA"/>
</dbReference>
<dbReference type="Pfam" id="PF07714">
    <property type="entry name" value="PK_Tyr_Ser-Thr"/>
    <property type="match status" value="1"/>
</dbReference>
<evidence type="ECO:0000256" key="21">
    <source>
        <dbReference type="PIRSR" id="PIRSR000615-1"/>
    </source>
</evidence>
<feature type="binding site" evidence="22">
    <location>
        <position position="999"/>
    </location>
    <ligand>
        <name>ATP</name>
        <dbReference type="ChEBI" id="CHEBI:30616"/>
    </ligand>
</feature>
<sequence>MISSSCFQLLAVIFCCASLSAGQVDKDPKIRPSDNPLVLHKGNLLNLTCRGHGILQWILANRLIQLEEGVKVEKCDSKHHSHCSRLTITHLTANDTGTYTCKYSKSGSEHSTSVYVYVEDPKQPFVEPHTPTPLILSIYGEETLLVVPCRTTSPDAVVRLIAYPPLSRETDKEKVWDPKVGFKIPYTYYTLLTCSTEVGGIQFQSSYIPHRFSKDINDLKVTPDRVKVLVGDTLVLNCSGETRPNGRIRFTWDFPKLKENRFHTTKADLILGRLNKMSKTLVLPNITMEDKGVYLCKAATDATTYHNASARVTVYEHPFLNISHKHSSSGIVIVREDTKKIVLEPKVKALPPPDVISWYKDGVGIFRNSTCYRMSGYSLSILELKQRHSGVYTITVGSHGVFRNLSYTLIVEVKPTISEAELSNQDVQPYMAGKQHQLTCTAFGLPLPSITWLWQPCHTSTTVNSEQCLSVNDPVPVTLNEQSNNFHNLISSINAKTELVQEKNKTVSTLVIREARVSGRYFCQAQNKIGTFRMTLPFYVDDEPEEVAIEPRAAIEGDDVTLTCRATRYLYTGLRWLDSTNKTITTDVSNLRVDQYSISMSLNVSNVSESSTAGYRCHAYKLQRPKKSKVKMADLELKERKRPLLNQNLTNLDVNSSSTLMLGCFASGVPRPLIRWYKNGVEMEESPGVSLGENGTLIIERVKKDDEGRYECVAQNAEGFAKTSAVITVLGDESKSNIEVIILVCTGAAATFLWIMLILFIRKLRKQPAHYKMGPSIIIDPDEYPLDEQNDLLQYDSSKWEFPRDRLRLGKTLGHGAFGKVVEASAFGIDKLSTCKTVAVKMLKGGATSNERKALMSELKILIHIGNHLNVVNLLGACTKPGGPLMVIVEYCKYGNLSSYLKSKRGEYSPYKRKRASSQRWADEDVTEGDLGLGKVAQLDICTGTAEDKGSCSSGDPHQESSVDDHLTMEDLISYSFQVAKGMEFLSSRKCIHRDLAARNILLSENNVVKICDFGLARDVYKDPDYVRKGDARLPLKWMAPETIFDRVYTTQSDVWSFGVLLWEIFSLGASPYPGVCIDESFCRRLKEGTRMRPPEYATSEIYQTMLDCWMDRPTDRPTFAELVEHLGNLLQASAQQDGKDYIPLTAGEAEGILLSSEPKSPYGCPQNGETLDTHYDIPSSLGLSQQSKRCSRSLSVKTFEDIPLAHSSVMEGHTDSGMGFSPEEVKCLNQQLQTTPSFSQLLRCKSKESVASESSNQTSGYQSGYHSDDTDTPIYANEEVIMKHNMLKKPPLPKMADKFSAEIRYSTPPV</sequence>
<keyword evidence="23" id="KW-0460">Magnesium</keyword>
<dbReference type="PANTHER" id="PTHR24416">
    <property type="entry name" value="TYROSINE-PROTEIN KINASE RECEPTOR"/>
    <property type="match status" value="1"/>
</dbReference>
<gene>
    <name evidence="30" type="primary">VGFR4</name>
</gene>
<dbReference type="InterPro" id="IPR001245">
    <property type="entry name" value="Ser-Thr/Tyr_kinase_cat_dom"/>
</dbReference>
<reference evidence="30" key="1">
    <citation type="submission" date="2014-12" db="EMBL/GenBank/DDBJ databases">
        <title>Parallel Evolution in Life History Adaptation Evident in the Tissue-Specific Poeciliopsis prolifica transcriptome.</title>
        <authorList>
            <person name="Jue N.K."/>
            <person name="Foley R.J."/>
            <person name="Obergfell C."/>
            <person name="Reznick D.N."/>
            <person name="O'Neill R.J."/>
            <person name="O'Neill M.J."/>
        </authorList>
    </citation>
    <scope>NUCLEOTIDE SEQUENCE</scope>
</reference>
<keyword evidence="15" id="KW-0829">Tyrosine-protein kinase</keyword>
<evidence type="ECO:0000256" key="25">
    <source>
        <dbReference type="RuleBase" id="RU000311"/>
    </source>
</evidence>
<evidence type="ECO:0000256" key="15">
    <source>
        <dbReference type="ARBA" id="ARBA00023137"/>
    </source>
</evidence>
<evidence type="ECO:0000256" key="10">
    <source>
        <dbReference type="ARBA" id="ARBA00022741"/>
    </source>
</evidence>
<dbReference type="SMART" id="SM00408">
    <property type="entry name" value="IGc2"/>
    <property type="match status" value="5"/>
</dbReference>
<evidence type="ECO:0000256" key="20">
    <source>
        <dbReference type="ARBA" id="ARBA00051243"/>
    </source>
</evidence>
<feature type="compositionally biased region" description="Polar residues" evidence="26">
    <location>
        <begin position="1252"/>
        <end position="1266"/>
    </location>
</feature>
<dbReference type="InterPro" id="IPR036179">
    <property type="entry name" value="Ig-like_dom_sf"/>
</dbReference>
<evidence type="ECO:0000256" key="5">
    <source>
        <dbReference type="ARBA" id="ARBA00022657"/>
    </source>
</evidence>
<keyword evidence="9" id="KW-0677">Repeat</keyword>
<dbReference type="FunFam" id="2.60.40.10:FF:000143">
    <property type="entry name" value="Vascular endothelial growth factor receptor 3"/>
    <property type="match status" value="1"/>
</dbReference>
<feature type="domain" description="Ig-like" evidence="29">
    <location>
        <begin position="643"/>
        <end position="728"/>
    </location>
</feature>
<feature type="domain" description="Ig-like" evidence="29">
    <location>
        <begin position="415"/>
        <end position="535"/>
    </location>
</feature>
<keyword evidence="8 27" id="KW-0732">Signal</keyword>
<dbReference type="GO" id="GO:0001525">
    <property type="term" value="P:angiogenesis"/>
    <property type="evidence" value="ECO:0007669"/>
    <property type="project" value="UniProtKB-KW"/>
</dbReference>
<dbReference type="GO" id="GO:0005886">
    <property type="term" value="C:plasma membrane"/>
    <property type="evidence" value="ECO:0007669"/>
    <property type="project" value="UniProtKB-SubCell"/>
</dbReference>
<keyword evidence="5" id="KW-0037">Angiogenesis</keyword>
<dbReference type="EMBL" id="GBYX01472614">
    <property type="protein sequence ID" value="JAO09040.1"/>
    <property type="molecule type" value="Transcribed_RNA"/>
</dbReference>
<evidence type="ECO:0000256" key="4">
    <source>
        <dbReference type="ARBA" id="ARBA00022553"/>
    </source>
</evidence>
<feature type="signal peptide" evidence="27">
    <location>
        <begin position="1"/>
        <end position="21"/>
    </location>
</feature>
<feature type="binding site" evidence="22 24">
    <location>
        <position position="841"/>
    </location>
    <ligand>
        <name>ATP</name>
        <dbReference type="ChEBI" id="CHEBI:30616"/>
    </ligand>
</feature>
<dbReference type="EC" id="2.7.10.1" evidence="2"/>
<keyword evidence="11" id="KW-0418">Kinase</keyword>
<proteinExistence type="inferred from homology"/>
<dbReference type="PIRSF" id="PIRSF000615">
    <property type="entry name" value="TyrPK_CSF1-R"/>
    <property type="match status" value="1"/>
</dbReference>
<accession>A0A0S7F0V6</accession>
<dbReference type="InterPro" id="IPR055229">
    <property type="entry name" value="VEGFR1-3_5th"/>
</dbReference>
<feature type="domain" description="Ig-like" evidence="29">
    <location>
        <begin position="209"/>
        <end position="313"/>
    </location>
</feature>
<evidence type="ECO:0000256" key="18">
    <source>
        <dbReference type="ARBA" id="ARBA00023180"/>
    </source>
</evidence>
<protein>
    <recommendedName>
        <fullName evidence="2">receptor protein-tyrosine kinase</fullName>
        <ecNumber evidence="2">2.7.10.1</ecNumber>
    </recommendedName>
</protein>
<keyword evidence="7 25" id="KW-0812">Transmembrane</keyword>
<feature type="active site" description="Proton acceptor" evidence="21">
    <location>
        <position position="995"/>
    </location>
</feature>
<evidence type="ECO:0000256" key="12">
    <source>
        <dbReference type="ARBA" id="ARBA00022840"/>
    </source>
</evidence>
<feature type="domain" description="Ig-like" evidence="29">
    <location>
        <begin position="28"/>
        <end position="115"/>
    </location>
</feature>
<dbReference type="GO" id="GO:0043408">
    <property type="term" value="P:regulation of MAPK cascade"/>
    <property type="evidence" value="ECO:0007669"/>
    <property type="project" value="TreeGrafter"/>
</dbReference>
<keyword evidence="18" id="KW-0325">Glycoprotein</keyword>
<dbReference type="PROSITE" id="PS00107">
    <property type="entry name" value="PROTEIN_KINASE_ATP"/>
    <property type="match status" value="1"/>
</dbReference>
<keyword evidence="3" id="KW-1003">Cell membrane</keyword>
<keyword evidence="19 25" id="KW-0393">Immunoglobulin domain</keyword>
<dbReference type="Pfam" id="PF22854">
    <property type="entry name" value="VEGFR1-3_N_Ig-like"/>
    <property type="match status" value="1"/>
</dbReference>
<name>A0A0S7F0V6_9TELE</name>
<dbReference type="Pfam" id="PF17988">
    <property type="entry name" value="VEGFR-2_TMD"/>
    <property type="match status" value="1"/>
</dbReference>
<dbReference type="Pfam" id="PF21339">
    <property type="entry name" value="VEGFR-1-like_Ig-like"/>
    <property type="match status" value="1"/>
</dbReference>
<dbReference type="InterPro" id="IPR011009">
    <property type="entry name" value="Kinase-like_dom_sf"/>
</dbReference>
<dbReference type="InterPro" id="IPR000719">
    <property type="entry name" value="Prot_kinase_dom"/>
</dbReference>
<evidence type="ECO:0000259" key="28">
    <source>
        <dbReference type="PROSITE" id="PS50011"/>
    </source>
</evidence>
<evidence type="ECO:0000259" key="29">
    <source>
        <dbReference type="PROSITE" id="PS50835"/>
    </source>
</evidence>
<dbReference type="InterPro" id="IPR013098">
    <property type="entry name" value="Ig_I-set"/>
</dbReference>
<dbReference type="SUPFAM" id="SSF56112">
    <property type="entry name" value="Protein kinase-like (PK-like)"/>
    <property type="match status" value="1"/>
</dbReference>
<dbReference type="InterPro" id="IPR013783">
    <property type="entry name" value="Ig-like_fold"/>
</dbReference>
<dbReference type="GO" id="GO:0005021">
    <property type="term" value="F:vascular endothelial growth factor receptor activity"/>
    <property type="evidence" value="ECO:0007669"/>
    <property type="project" value="TreeGrafter"/>
</dbReference>
<dbReference type="InterPro" id="IPR003599">
    <property type="entry name" value="Ig_sub"/>
</dbReference>
<keyword evidence="16" id="KW-1015">Disulfide bond</keyword>
<keyword evidence="12 22" id="KW-0067">ATP-binding</keyword>
<evidence type="ECO:0000313" key="30">
    <source>
        <dbReference type="EMBL" id="JAO09040.1"/>
    </source>
</evidence>
<dbReference type="PANTHER" id="PTHR24416:SF552">
    <property type="entry name" value="RECEPTOR PROTEIN-TYROSINE KINASE"/>
    <property type="match status" value="1"/>
</dbReference>
<dbReference type="GO" id="GO:0045446">
    <property type="term" value="P:endothelial cell differentiation"/>
    <property type="evidence" value="ECO:0007669"/>
    <property type="project" value="TreeGrafter"/>
</dbReference>
<dbReference type="SMART" id="SM00219">
    <property type="entry name" value="TyrKc"/>
    <property type="match status" value="1"/>
</dbReference>
<comment type="similarity">
    <text evidence="25">Belongs to the protein kinase superfamily. Tyr protein kinase family. CSF-1/PDGF receptor subfamily.</text>
</comment>
<evidence type="ECO:0000256" key="26">
    <source>
        <dbReference type="SAM" id="MobiDB-lite"/>
    </source>
</evidence>
<comment type="subcellular location">
    <subcellularLocation>
        <location evidence="1">Cell membrane</location>
        <topology evidence="1">Single-pass type I membrane protein</topology>
    </subcellularLocation>
    <subcellularLocation>
        <location evidence="25">Membrane</location>
        <topology evidence="25">Single-pass type I membrane protein</topology>
    </subcellularLocation>
</comment>
<dbReference type="InterPro" id="IPR008266">
    <property type="entry name" value="Tyr_kinase_AS"/>
</dbReference>
<evidence type="ECO:0000256" key="7">
    <source>
        <dbReference type="ARBA" id="ARBA00022692"/>
    </source>
</evidence>
<dbReference type="GO" id="GO:0005524">
    <property type="term" value="F:ATP binding"/>
    <property type="evidence" value="ECO:0007669"/>
    <property type="project" value="UniProtKB-UniRule"/>
</dbReference>
<feature type="domain" description="Ig-like" evidence="29">
    <location>
        <begin position="544"/>
        <end position="633"/>
    </location>
</feature>
<evidence type="ECO:0000256" key="14">
    <source>
        <dbReference type="ARBA" id="ARBA00023136"/>
    </source>
</evidence>
<evidence type="ECO:0000256" key="22">
    <source>
        <dbReference type="PIRSR" id="PIRSR000615-2"/>
    </source>
</evidence>
<dbReference type="FunFam" id="1.10.510.10:FF:000077">
    <property type="entry name" value="Vascular endothelial growth factor receptor 2"/>
    <property type="match status" value="1"/>
</dbReference>
<dbReference type="Gene3D" id="2.60.40.10">
    <property type="entry name" value="Immunoglobulins"/>
    <property type="match status" value="7"/>
</dbReference>
<evidence type="ECO:0000256" key="16">
    <source>
        <dbReference type="ARBA" id="ARBA00023157"/>
    </source>
</evidence>
<feature type="region of interest" description="Disordered" evidence="26">
    <location>
        <begin position="1252"/>
        <end position="1273"/>
    </location>
</feature>
<keyword evidence="10 22" id="KW-0547">Nucleotide-binding</keyword>
<dbReference type="FunFam" id="3.30.200.20:FF:000041">
    <property type="entry name" value="Vascular endothelial growth factor receptor 2"/>
    <property type="match status" value="1"/>
</dbReference>
<feature type="binding site" evidence="23">
    <location>
        <position position="784"/>
    </location>
    <ligand>
        <name>Mg(2+)</name>
        <dbReference type="ChEBI" id="CHEBI:18420"/>
    </ligand>
</feature>
<keyword evidence="14" id="KW-0472">Membrane</keyword>
<dbReference type="PROSITE" id="PS50011">
    <property type="entry name" value="PROTEIN_KINASE_DOM"/>
    <property type="match status" value="1"/>
</dbReference>
<dbReference type="SUPFAM" id="SSF48726">
    <property type="entry name" value="Immunoglobulin"/>
    <property type="match status" value="6"/>
</dbReference>
<feature type="binding site" evidence="23">
    <location>
        <position position="1000"/>
    </location>
    <ligand>
        <name>Mg(2+)</name>
        <dbReference type="ChEBI" id="CHEBI:18420"/>
    </ligand>
</feature>
<evidence type="ECO:0000256" key="1">
    <source>
        <dbReference type="ARBA" id="ARBA00004251"/>
    </source>
</evidence>
<dbReference type="InterPro" id="IPR017441">
    <property type="entry name" value="Protein_kinase_ATP_BS"/>
</dbReference>